<reference evidence="3" key="1">
    <citation type="journal article" date="2015" name="Genome Biol. Evol.">
        <title>Organellar Genomes of White Spruce (Picea glauca): Assembly and Annotation.</title>
        <authorList>
            <person name="Jackman S.D."/>
            <person name="Warren R.L."/>
            <person name="Gibb E.A."/>
            <person name="Vandervalk B.P."/>
            <person name="Mohamadi H."/>
            <person name="Chu J."/>
            <person name="Raymond A."/>
            <person name="Pleasance S."/>
            <person name="Coope R."/>
            <person name="Wildung M.R."/>
            <person name="Ritland C.E."/>
            <person name="Bousquet J."/>
            <person name="Jones S.J."/>
            <person name="Bohlmann J."/>
            <person name="Birol I."/>
        </authorList>
    </citation>
    <scope>NUCLEOTIDE SEQUENCE [LARGE SCALE GENOMIC DNA]</scope>
    <source>
        <tissue evidence="3">Flushing bud</tissue>
    </source>
</reference>
<organism evidence="3">
    <name type="scientific">Picea glauca</name>
    <name type="common">White spruce</name>
    <name type="synonym">Pinus glauca</name>
    <dbReference type="NCBI Taxonomy" id="3330"/>
    <lineage>
        <taxon>Eukaryota</taxon>
        <taxon>Viridiplantae</taxon>
        <taxon>Streptophyta</taxon>
        <taxon>Embryophyta</taxon>
        <taxon>Tracheophyta</taxon>
        <taxon>Spermatophyta</taxon>
        <taxon>Pinopsida</taxon>
        <taxon>Pinidae</taxon>
        <taxon>Conifers I</taxon>
        <taxon>Pinales</taxon>
        <taxon>Pinaceae</taxon>
        <taxon>Picea</taxon>
    </lineage>
</organism>
<evidence type="ECO:0000259" key="2">
    <source>
        <dbReference type="Pfam" id="PF22936"/>
    </source>
</evidence>
<dbReference type="InterPro" id="IPR054722">
    <property type="entry name" value="PolX-like_BBD"/>
</dbReference>
<dbReference type="EMBL" id="LKAM01000021">
    <property type="protein sequence ID" value="KUM45288.1"/>
    <property type="molecule type" value="Genomic_DNA"/>
</dbReference>
<feature type="region of interest" description="Disordered" evidence="1">
    <location>
        <begin position="1"/>
        <end position="56"/>
    </location>
</feature>
<feature type="compositionally biased region" description="Basic residues" evidence="1">
    <location>
        <begin position="42"/>
        <end position="56"/>
    </location>
</feature>
<sequence length="199" mass="20697">MAATLSDSGTPLSSDHIGDRSAFVASHGASGSSRGGRDSRRSGRTGGRKSRKCTHCGRKNNSVNYCWDLHGKPPGLASHQISSQEDISSSSGPSSTPGQALDSDMIAIPRDEYAQFLAYKRAIPSSTATLAQSGTASNCLLSSTHDPWVIDSGATEHMTGSSHTLSDYHPVDSPQSVTLANGSLAKVEGSGNTHLSPDL</sequence>
<feature type="region of interest" description="Disordered" evidence="1">
    <location>
        <begin position="77"/>
        <end position="102"/>
    </location>
</feature>
<protein>
    <recommendedName>
        <fullName evidence="2">Retrovirus-related Pol polyprotein from transposon TNT 1-94-like beta-barrel domain-containing protein</fullName>
    </recommendedName>
</protein>
<feature type="compositionally biased region" description="Polar residues" evidence="1">
    <location>
        <begin position="1"/>
        <end position="13"/>
    </location>
</feature>
<comment type="caution">
    <text evidence="3">The sequence shown here is derived from an EMBL/GenBank/DDBJ whole genome shotgun (WGS) entry which is preliminary data.</text>
</comment>
<evidence type="ECO:0000256" key="1">
    <source>
        <dbReference type="SAM" id="MobiDB-lite"/>
    </source>
</evidence>
<geneLocation type="mitochondrion" evidence="3"/>
<name>A0A124GMD1_PICGL</name>
<accession>A0A124GMD1</accession>
<keyword evidence="3" id="KW-0496">Mitochondrion</keyword>
<proteinExistence type="predicted"/>
<feature type="domain" description="Retrovirus-related Pol polyprotein from transposon TNT 1-94-like beta-barrel" evidence="2">
    <location>
        <begin position="148"/>
        <end position="195"/>
    </location>
</feature>
<dbReference type="Pfam" id="PF22936">
    <property type="entry name" value="Pol_BBD"/>
    <property type="match status" value="1"/>
</dbReference>
<gene>
    <name evidence="3" type="ORF">ABT39_MTgene3461</name>
</gene>
<feature type="compositionally biased region" description="Low complexity" evidence="1">
    <location>
        <begin position="78"/>
        <end position="95"/>
    </location>
</feature>
<evidence type="ECO:0000313" key="3">
    <source>
        <dbReference type="EMBL" id="KUM45288.1"/>
    </source>
</evidence>
<dbReference type="AlphaFoldDB" id="A0A124GMD1"/>